<dbReference type="Proteomes" id="UP001601948">
    <property type="component" value="Unassembled WGS sequence"/>
</dbReference>
<dbReference type="InterPro" id="IPR002401">
    <property type="entry name" value="Cyt_P450_E_grp-I"/>
</dbReference>
<dbReference type="RefSeq" id="WP_387723690.1">
    <property type="nucleotide sequence ID" value="NZ_JBIAPI010000010.1"/>
</dbReference>
<feature type="compositionally biased region" description="Basic and acidic residues" evidence="2">
    <location>
        <begin position="294"/>
        <end position="320"/>
    </location>
</feature>
<evidence type="ECO:0000256" key="2">
    <source>
        <dbReference type="SAM" id="MobiDB-lite"/>
    </source>
</evidence>
<gene>
    <name evidence="3" type="ORF">ACFYV7_32435</name>
</gene>
<evidence type="ECO:0000313" key="4">
    <source>
        <dbReference type="Proteomes" id="UP001601948"/>
    </source>
</evidence>
<dbReference type="SUPFAM" id="SSF48264">
    <property type="entry name" value="Cytochrome P450"/>
    <property type="match status" value="2"/>
</dbReference>
<feature type="region of interest" description="Disordered" evidence="2">
    <location>
        <begin position="293"/>
        <end position="359"/>
    </location>
</feature>
<evidence type="ECO:0000256" key="1">
    <source>
        <dbReference type="ARBA" id="ARBA00010617"/>
    </source>
</evidence>
<dbReference type="PANTHER" id="PTHR24305">
    <property type="entry name" value="CYTOCHROME P450"/>
    <property type="match status" value="1"/>
</dbReference>
<dbReference type="PANTHER" id="PTHR24305:SF166">
    <property type="entry name" value="CYTOCHROME P450 12A4, MITOCHONDRIAL-RELATED"/>
    <property type="match status" value="1"/>
</dbReference>
<proteinExistence type="inferred from homology"/>
<dbReference type="InterPro" id="IPR050121">
    <property type="entry name" value="Cytochrome_P450_monoxygenase"/>
</dbReference>
<comment type="caution">
    <text evidence="3">The sequence shown here is derived from an EMBL/GenBank/DDBJ whole genome shotgun (WGS) entry which is preliminary data.</text>
</comment>
<organism evidence="3 4">
    <name type="scientific">Nocardia suismassiliense</name>
    <dbReference type="NCBI Taxonomy" id="2077092"/>
    <lineage>
        <taxon>Bacteria</taxon>
        <taxon>Bacillati</taxon>
        <taxon>Actinomycetota</taxon>
        <taxon>Actinomycetes</taxon>
        <taxon>Mycobacteriales</taxon>
        <taxon>Nocardiaceae</taxon>
        <taxon>Nocardia</taxon>
    </lineage>
</organism>
<dbReference type="EMBL" id="JBIAPI010000010">
    <property type="protein sequence ID" value="MFF3227545.1"/>
    <property type="molecule type" value="Genomic_DNA"/>
</dbReference>
<dbReference type="Pfam" id="PF00067">
    <property type="entry name" value="p450"/>
    <property type="match status" value="1"/>
</dbReference>
<accession>A0ABW6R1Z8</accession>
<sequence length="599" mass="64315">MKPGGGDTFALIPGPGGAGDGLADIVAAGGLHNYQLRLHAEYGPVVRFRLPGAETAVSIADPVLLEATAKVDKRPEKLFEFLAPLQESDNLQTLSAEEHTPWRRVLLSVLAGRRSHEAHFGQFVTLTCDMADRWAASDGPIALQQQLSELSLRMICDYALGAGADSPEQAGRIVSAFEDVLTDQLARLYQADLPGTEADRGDRAQRALTFLRATVDGVLTAHQDAADQDAAHQDAAHQDAAHQVAACQVAACQDAAHQVAACQVAACQVAACQDAACQVAACQVAAHQDAAVQDDGHQDGAHQDGAHQDGAHQDDAHQDDADQDGADQDGADQDGADQDDADQNDADQDDGCQDAGHQDDAHQYSVHQVSAHQVSARQTDGSDLIAALAAAGQPPARIRDTVLMTMLAAHHTTGVAISWTLYLLAQHPDVADRVADELARVLGDRPAPDYADLKRLTYLKMVLEESMRLYPPGPYGAREISEVLRVGDYSIPAGTTVFYPIWAVHLNPEYWPQPEVFRPERFSGAESAGRPRLAYIPFGLGPRSCEGSALAMVEAQLVLAVLLRRFRFELAPGHSVVPVERFVLWAADDIRMNLTPRVT</sequence>
<feature type="compositionally biased region" description="Acidic residues" evidence="2">
    <location>
        <begin position="321"/>
        <end position="352"/>
    </location>
</feature>
<dbReference type="InterPro" id="IPR001128">
    <property type="entry name" value="Cyt_P450"/>
</dbReference>
<keyword evidence="4" id="KW-1185">Reference proteome</keyword>
<comment type="similarity">
    <text evidence="1">Belongs to the cytochrome P450 family.</text>
</comment>
<dbReference type="InterPro" id="IPR036396">
    <property type="entry name" value="Cyt_P450_sf"/>
</dbReference>
<dbReference type="PRINTS" id="PR00463">
    <property type="entry name" value="EP450I"/>
</dbReference>
<reference evidence="3 4" key="1">
    <citation type="submission" date="2024-10" db="EMBL/GenBank/DDBJ databases">
        <title>The Natural Products Discovery Center: Release of the First 8490 Sequenced Strains for Exploring Actinobacteria Biosynthetic Diversity.</title>
        <authorList>
            <person name="Kalkreuter E."/>
            <person name="Kautsar S.A."/>
            <person name="Yang D."/>
            <person name="Bader C.D."/>
            <person name="Teijaro C.N."/>
            <person name="Fluegel L."/>
            <person name="Davis C.M."/>
            <person name="Simpson J.R."/>
            <person name="Lauterbach L."/>
            <person name="Steele A.D."/>
            <person name="Gui C."/>
            <person name="Meng S."/>
            <person name="Li G."/>
            <person name="Viehrig K."/>
            <person name="Ye F."/>
            <person name="Su P."/>
            <person name="Kiefer A.F."/>
            <person name="Nichols A."/>
            <person name="Cepeda A.J."/>
            <person name="Yan W."/>
            <person name="Fan B."/>
            <person name="Jiang Y."/>
            <person name="Adhikari A."/>
            <person name="Zheng C.-J."/>
            <person name="Schuster L."/>
            <person name="Cowan T.M."/>
            <person name="Smanski M.J."/>
            <person name="Chevrette M.G."/>
            <person name="De Carvalho L.P.S."/>
            <person name="Shen B."/>
        </authorList>
    </citation>
    <scope>NUCLEOTIDE SEQUENCE [LARGE SCALE GENOMIC DNA]</scope>
    <source>
        <strain evidence="3 4">NPDC003040</strain>
    </source>
</reference>
<dbReference type="PRINTS" id="PR00385">
    <property type="entry name" value="P450"/>
</dbReference>
<name>A0ABW6R1Z8_9NOCA</name>
<evidence type="ECO:0000313" key="3">
    <source>
        <dbReference type="EMBL" id="MFF3227545.1"/>
    </source>
</evidence>
<protein>
    <submittedName>
        <fullName evidence="3">Cytochrome P450</fullName>
    </submittedName>
</protein>
<dbReference type="Gene3D" id="1.10.630.10">
    <property type="entry name" value="Cytochrome P450"/>
    <property type="match status" value="2"/>
</dbReference>